<dbReference type="EMBL" id="DXEU01000139">
    <property type="protein sequence ID" value="HIX52672.1"/>
    <property type="molecule type" value="Genomic_DNA"/>
</dbReference>
<dbReference type="SUPFAM" id="SSF46785">
    <property type="entry name" value="Winged helix' DNA-binding domain"/>
    <property type="match status" value="1"/>
</dbReference>
<accession>A0A9D2AWE1</accession>
<gene>
    <name evidence="6" type="ORF">IAA28_07695</name>
</gene>
<reference evidence="6" key="1">
    <citation type="journal article" date="2021" name="PeerJ">
        <title>Extensive microbial diversity within the chicken gut microbiome revealed by metagenomics and culture.</title>
        <authorList>
            <person name="Gilroy R."/>
            <person name="Ravi A."/>
            <person name="Getino M."/>
            <person name="Pursley I."/>
            <person name="Horton D.L."/>
            <person name="Alikhan N.F."/>
            <person name="Baker D."/>
            <person name="Gharbi K."/>
            <person name="Hall N."/>
            <person name="Watson M."/>
            <person name="Adriaenssens E.M."/>
            <person name="Foster-Nyarko E."/>
            <person name="Jarju S."/>
            <person name="Secka A."/>
            <person name="Antonio M."/>
            <person name="Oren A."/>
            <person name="Chaudhuri R.R."/>
            <person name="La Ragione R."/>
            <person name="Hildebrand F."/>
            <person name="Pallen M.J."/>
        </authorList>
    </citation>
    <scope>NUCLEOTIDE SEQUENCE</scope>
    <source>
        <strain evidence="6">ChiGjej4B4-12881</strain>
    </source>
</reference>
<sequence>MNLNFYDYITVIAETGTLSAASERLFITQSALTQALKKMERIFGGPLFVYQNRSMQITPLGQIVLETASGIQDATSQMANALARPDSEAVRHLSVAVNVQTGSLLMGKVFPQFHRRYPELMVHFIMAFTNGAKKLLDQKAVDLIYCNDFQDFNSKISQHLLYRENVLLAISPQLARQAGLPTDEKLPWKLPPADIRSLSQIPFIVSASGSHFRHKADSYLKSQNVIPYVICESANFLAVQSMVASQMGIALVPSTLADYKNPNLLHFHLKEPLTNPLVIAYRADYDPPEEVLFFIRLLKEFCASNGEHSLY</sequence>
<dbReference type="Pfam" id="PF00126">
    <property type="entry name" value="HTH_1"/>
    <property type="match status" value="1"/>
</dbReference>
<reference evidence="6" key="2">
    <citation type="submission" date="2021-04" db="EMBL/GenBank/DDBJ databases">
        <authorList>
            <person name="Gilroy R."/>
        </authorList>
    </citation>
    <scope>NUCLEOTIDE SEQUENCE</scope>
    <source>
        <strain evidence="6">ChiGjej4B4-12881</strain>
    </source>
</reference>
<dbReference type="PROSITE" id="PS50931">
    <property type="entry name" value="HTH_LYSR"/>
    <property type="match status" value="1"/>
</dbReference>
<comment type="caution">
    <text evidence="6">The sequence shown here is derived from an EMBL/GenBank/DDBJ whole genome shotgun (WGS) entry which is preliminary data.</text>
</comment>
<dbReference type="SUPFAM" id="SSF53850">
    <property type="entry name" value="Periplasmic binding protein-like II"/>
    <property type="match status" value="1"/>
</dbReference>
<protein>
    <submittedName>
        <fullName evidence="6">LysR family transcriptional regulator</fullName>
    </submittedName>
</protein>
<comment type="similarity">
    <text evidence="1">Belongs to the LysR transcriptional regulatory family.</text>
</comment>
<dbReference type="Pfam" id="PF03466">
    <property type="entry name" value="LysR_substrate"/>
    <property type="match status" value="1"/>
</dbReference>
<evidence type="ECO:0000259" key="5">
    <source>
        <dbReference type="PROSITE" id="PS50931"/>
    </source>
</evidence>
<evidence type="ECO:0000256" key="2">
    <source>
        <dbReference type="ARBA" id="ARBA00023015"/>
    </source>
</evidence>
<evidence type="ECO:0000256" key="3">
    <source>
        <dbReference type="ARBA" id="ARBA00023125"/>
    </source>
</evidence>
<organism evidence="6 7">
    <name type="scientific">Candidatus Lachnoclostridium stercoripullorum</name>
    <dbReference type="NCBI Taxonomy" id="2838635"/>
    <lineage>
        <taxon>Bacteria</taxon>
        <taxon>Bacillati</taxon>
        <taxon>Bacillota</taxon>
        <taxon>Clostridia</taxon>
        <taxon>Lachnospirales</taxon>
        <taxon>Lachnospiraceae</taxon>
    </lineage>
</organism>
<dbReference type="InterPro" id="IPR005119">
    <property type="entry name" value="LysR_subst-bd"/>
</dbReference>
<proteinExistence type="inferred from homology"/>
<dbReference type="GO" id="GO:0003700">
    <property type="term" value="F:DNA-binding transcription factor activity"/>
    <property type="evidence" value="ECO:0007669"/>
    <property type="project" value="InterPro"/>
</dbReference>
<name>A0A9D2AWE1_9FIRM</name>
<dbReference type="CDD" id="cd05466">
    <property type="entry name" value="PBP2_LTTR_substrate"/>
    <property type="match status" value="1"/>
</dbReference>
<dbReference type="Gene3D" id="3.40.190.290">
    <property type="match status" value="1"/>
</dbReference>
<dbReference type="InterPro" id="IPR036388">
    <property type="entry name" value="WH-like_DNA-bd_sf"/>
</dbReference>
<evidence type="ECO:0000313" key="6">
    <source>
        <dbReference type="EMBL" id="HIX52672.1"/>
    </source>
</evidence>
<dbReference type="PANTHER" id="PTHR30126">
    <property type="entry name" value="HTH-TYPE TRANSCRIPTIONAL REGULATOR"/>
    <property type="match status" value="1"/>
</dbReference>
<dbReference type="InterPro" id="IPR036390">
    <property type="entry name" value="WH_DNA-bd_sf"/>
</dbReference>
<evidence type="ECO:0000313" key="7">
    <source>
        <dbReference type="Proteomes" id="UP000886780"/>
    </source>
</evidence>
<dbReference type="Gene3D" id="1.10.10.10">
    <property type="entry name" value="Winged helix-like DNA-binding domain superfamily/Winged helix DNA-binding domain"/>
    <property type="match status" value="1"/>
</dbReference>
<keyword evidence="4" id="KW-0804">Transcription</keyword>
<feature type="domain" description="HTH lysR-type" evidence="5">
    <location>
        <begin position="1"/>
        <end position="58"/>
    </location>
</feature>
<evidence type="ECO:0000256" key="1">
    <source>
        <dbReference type="ARBA" id="ARBA00009437"/>
    </source>
</evidence>
<evidence type="ECO:0000256" key="4">
    <source>
        <dbReference type="ARBA" id="ARBA00023163"/>
    </source>
</evidence>
<dbReference type="AlphaFoldDB" id="A0A9D2AWE1"/>
<dbReference type="Proteomes" id="UP000886780">
    <property type="component" value="Unassembled WGS sequence"/>
</dbReference>
<keyword evidence="2" id="KW-0805">Transcription regulation</keyword>
<dbReference type="InterPro" id="IPR000847">
    <property type="entry name" value="LysR_HTH_N"/>
</dbReference>
<dbReference type="GO" id="GO:0000976">
    <property type="term" value="F:transcription cis-regulatory region binding"/>
    <property type="evidence" value="ECO:0007669"/>
    <property type="project" value="TreeGrafter"/>
</dbReference>
<dbReference type="PANTHER" id="PTHR30126:SF40">
    <property type="entry name" value="HTH-TYPE TRANSCRIPTIONAL REGULATOR GLTR"/>
    <property type="match status" value="1"/>
</dbReference>
<keyword evidence="3" id="KW-0238">DNA-binding</keyword>